<reference evidence="4 5" key="1">
    <citation type="journal article" date="2019" name="Genome Biol. Evol.">
        <title>Day and night: Metabolic profiles and evolutionary relationships of six axenic non-marine cyanobacteria.</title>
        <authorList>
            <person name="Will S.E."/>
            <person name="Henke P."/>
            <person name="Boedeker C."/>
            <person name="Huang S."/>
            <person name="Brinkmann H."/>
            <person name="Rohde M."/>
            <person name="Jarek M."/>
            <person name="Friedl T."/>
            <person name="Seufert S."/>
            <person name="Schumacher M."/>
            <person name="Overmann J."/>
            <person name="Neumann-Schaal M."/>
            <person name="Petersen J."/>
        </authorList>
    </citation>
    <scope>NUCLEOTIDE SEQUENCE [LARGE SCALE GENOMIC DNA]</scope>
    <source>
        <strain evidence="4 5">PCC 6912</strain>
    </source>
</reference>
<evidence type="ECO:0000313" key="4">
    <source>
        <dbReference type="EMBL" id="RUR73344.1"/>
    </source>
</evidence>
<organism evidence="4 5">
    <name type="scientific">Chlorogloeopsis fritschii PCC 6912</name>
    <dbReference type="NCBI Taxonomy" id="211165"/>
    <lineage>
        <taxon>Bacteria</taxon>
        <taxon>Bacillati</taxon>
        <taxon>Cyanobacteriota</taxon>
        <taxon>Cyanophyceae</taxon>
        <taxon>Nostocales</taxon>
        <taxon>Chlorogloeopsidaceae</taxon>
        <taxon>Chlorogloeopsis</taxon>
    </lineage>
</organism>
<evidence type="ECO:0000256" key="3">
    <source>
        <dbReference type="SAM" id="Coils"/>
    </source>
</evidence>
<evidence type="ECO:0000256" key="1">
    <source>
        <dbReference type="ARBA" id="ARBA00008769"/>
    </source>
</evidence>
<comment type="caution">
    <text evidence="4">The sequence shown here is derived from an EMBL/GenBank/DDBJ whole genome shotgun (WGS) entry which is preliminary data.</text>
</comment>
<evidence type="ECO:0008006" key="6">
    <source>
        <dbReference type="Google" id="ProtNLM"/>
    </source>
</evidence>
<accession>A0A3S0ZMB2</accession>
<evidence type="ECO:0000313" key="5">
    <source>
        <dbReference type="Proteomes" id="UP000268857"/>
    </source>
</evidence>
<dbReference type="AlphaFoldDB" id="A0A3S0ZMB2"/>
<dbReference type="PANTHER" id="PTHR43308">
    <property type="entry name" value="OUTER MEMBRANE PROTEIN ALPHA-RELATED"/>
    <property type="match status" value="1"/>
</dbReference>
<comment type="similarity">
    <text evidence="1 2">Belongs to the OprB family.</text>
</comment>
<sequence length="517" mass="57036">MKKQVLYQNVWNVCHLSFALTIILAVTGRAFGNEAPPALYFDSNINAVSELAEIQPHDWAFQSLKSLVERYGVVAGYFDGTMTRYEFATVLATTINHISKLTSAKTTNLVHQQDLETIKRLQAEFAKELEVLQGRLDNLEKHVEKIQQQQFSTTTKLEGEVLFAVSGVGSGEKADGSGDRIDSNLTLSNRTRLTFDTSFTGKDRLRLRLQASNLPGIDDATETDMARLAFQSDSDNQFELSTVEYRFPIGEQAMVYLEAEGGDLDDFFTDTLNPFFSGSSRGSISRFAQRNPIYRQGGGAGVGLVYDLSKSISLSLGYLSDDVNEPEVGFGGEEYGAIAQITLEPIDDFKVGFTYIHSYNSLDTGTGSRRANDPFDDNSDAIIADSFGLESTFAVSDRLTVSGWAGFTRATATDLPNNPTADIFNWALTVAFVDLGKENNVAGIAIGQPPKVTGNEFEVATQKYKDEDTALHLEAFYRFQVNDNIAITPGLLVITNPEHDRDNNTIYVGTIRTTFRF</sequence>
<dbReference type="GO" id="GO:0015288">
    <property type="term" value="F:porin activity"/>
    <property type="evidence" value="ECO:0007669"/>
    <property type="project" value="InterPro"/>
</dbReference>
<dbReference type="NCBIfam" id="NF033921">
    <property type="entry name" value="por_somb"/>
    <property type="match status" value="1"/>
</dbReference>
<protein>
    <recommendedName>
        <fullName evidence="6">Porin</fullName>
    </recommendedName>
</protein>
<dbReference type="InterPro" id="IPR051465">
    <property type="entry name" value="Cell_Envelope_Struct_Comp"/>
</dbReference>
<dbReference type="RefSeq" id="WP_392407715.1">
    <property type="nucleotide sequence ID" value="NZ_CP170746.1"/>
</dbReference>
<dbReference type="GO" id="GO:0016020">
    <property type="term" value="C:membrane"/>
    <property type="evidence" value="ECO:0007669"/>
    <property type="project" value="InterPro"/>
</dbReference>
<dbReference type="PANTHER" id="PTHR43308:SF1">
    <property type="entry name" value="OUTER MEMBRANE PROTEIN ALPHA"/>
    <property type="match status" value="1"/>
</dbReference>
<dbReference type="SUPFAM" id="SSF56935">
    <property type="entry name" value="Porins"/>
    <property type="match status" value="1"/>
</dbReference>
<dbReference type="GO" id="GO:0008643">
    <property type="term" value="P:carbohydrate transport"/>
    <property type="evidence" value="ECO:0007669"/>
    <property type="project" value="InterPro"/>
</dbReference>
<dbReference type="Gene3D" id="2.40.160.180">
    <property type="entry name" value="Carbohydrate-selective porin OprB"/>
    <property type="match status" value="1"/>
</dbReference>
<dbReference type="Pfam" id="PF04966">
    <property type="entry name" value="OprB"/>
    <property type="match status" value="1"/>
</dbReference>
<evidence type="ECO:0000256" key="2">
    <source>
        <dbReference type="RuleBase" id="RU363072"/>
    </source>
</evidence>
<feature type="coiled-coil region" evidence="3">
    <location>
        <begin position="122"/>
        <end position="149"/>
    </location>
</feature>
<dbReference type="InterPro" id="IPR047684">
    <property type="entry name" value="Por_som-like"/>
</dbReference>
<dbReference type="InterPro" id="IPR007049">
    <property type="entry name" value="Carb-sel_porin_OprB"/>
</dbReference>
<dbReference type="InterPro" id="IPR038673">
    <property type="entry name" value="OprB_sf"/>
</dbReference>
<keyword evidence="3" id="KW-0175">Coiled coil</keyword>
<proteinExistence type="inferred from homology"/>
<dbReference type="EMBL" id="RSCJ01000036">
    <property type="protein sequence ID" value="RUR73344.1"/>
    <property type="molecule type" value="Genomic_DNA"/>
</dbReference>
<dbReference type="Proteomes" id="UP000268857">
    <property type="component" value="Unassembled WGS sequence"/>
</dbReference>
<name>A0A3S0ZMB2_CHLFR</name>
<gene>
    <name evidence="4" type="ORF">PCC6912_57020</name>
</gene>
<keyword evidence="5" id="KW-1185">Reference proteome</keyword>
<dbReference type="STRING" id="211165.GCA_000317285_06372"/>